<feature type="transmembrane region" description="Helical" evidence="1">
    <location>
        <begin position="12"/>
        <end position="36"/>
    </location>
</feature>
<keyword evidence="1" id="KW-0812">Transmembrane</keyword>
<evidence type="ECO:0000313" key="2">
    <source>
        <dbReference type="EMBL" id="SAK00452.1"/>
    </source>
</evidence>
<keyword evidence="1" id="KW-1133">Transmembrane helix</keyword>
<evidence type="ECO:0000256" key="1">
    <source>
        <dbReference type="SAM" id="Phobius"/>
    </source>
</evidence>
<gene>
    <name evidence="2" type="ORF">UA18_04681</name>
</gene>
<dbReference type="EMBL" id="FKJW01000005">
    <property type="protein sequence ID" value="SAK00452.1"/>
    <property type="molecule type" value="Genomic_DNA"/>
</dbReference>
<dbReference type="Proteomes" id="UP000196218">
    <property type="component" value="Unassembled WGS sequence"/>
</dbReference>
<feature type="transmembrane region" description="Helical" evidence="1">
    <location>
        <begin position="48"/>
        <end position="70"/>
    </location>
</feature>
<evidence type="ECO:0008006" key="4">
    <source>
        <dbReference type="Google" id="ProtNLM"/>
    </source>
</evidence>
<protein>
    <recommendedName>
        <fullName evidence="4">DUF3592 domain-containing protein</fullName>
    </recommendedName>
</protein>
<reference evidence="2 3" key="1">
    <citation type="submission" date="2016-04" db="EMBL/GenBank/DDBJ databases">
        <authorList>
            <person name="Peeters C."/>
        </authorList>
    </citation>
    <scope>NUCLEOTIDE SEQUENCE [LARGE SCALE GENOMIC DNA]</scope>
    <source>
        <strain evidence="2">LMG 29311</strain>
    </source>
</reference>
<accession>A0ABD7L9T6</accession>
<name>A0ABD7L9T6_9BURK</name>
<proteinExistence type="predicted"/>
<sequence>MNGLATGVQAAGMLALAAVVLFGITAGLLIVVLYSFSRQEGRLGRMKSGMKAFGSALAIVILLFCAGAYYKDARLRARATQFVTELSRGDGGRYTARYAYLGGERILLRLYRTSDMQLLAERTYAYPDAVRLIWTNESLIFDTAVDHDGEIRLPPTGFDRLKAMLP</sequence>
<evidence type="ECO:0000313" key="3">
    <source>
        <dbReference type="Proteomes" id="UP000196218"/>
    </source>
</evidence>
<organism evidence="2 3">
    <name type="scientific">Burkholderia multivorans</name>
    <dbReference type="NCBI Taxonomy" id="87883"/>
    <lineage>
        <taxon>Bacteria</taxon>
        <taxon>Pseudomonadati</taxon>
        <taxon>Pseudomonadota</taxon>
        <taxon>Betaproteobacteria</taxon>
        <taxon>Burkholderiales</taxon>
        <taxon>Burkholderiaceae</taxon>
        <taxon>Burkholderia</taxon>
        <taxon>Burkholderia cepacia complex</taxon>
    </lineage>
</organism>
<keyword evidence="1" id="KW-0472">Membrane</keyword>
<comment type="caution">
    <text evidence="2">The sequence shown here is derived from an EMBL/GenBank/DDBJ whole genome shotgun (WGS) entry which is preliminary data.</text>
</comment>
<dbReference type="AlphaFoldDB" id="A0ABD7L9T6"/>